<dbReference type="Proteomes" id="UP000664654">
    <property type="component" value="Unassembled WGS sequence"/>
</dbReference>
<sequence>MTDQKDPFASLYRHRKHRTNAPRQSRDYILAKAEDRKAGARLQFNVWNWTLGLSLCAAVLLLFRFVGDYRYQMQRPTIEAQTVQLHRLNQEQNSLLASISQMKQQTRIELADNYARYMDNRELLSTHHSNYARLMNTEDGWQIETCEQQLLVLTRELVDQMQQRKLFEQDLKRGDQIEIAFDQSGRILAIKGRHTGQSC</sequence>
<reference evidence="3" key="1">
    <citation type="submission" date="2021-03" db="EMBL/GenBank/DDBJ databases">
        <title>novel species isolated from a fishpond in China.</title>
        <authorList>
            <person name="Lu H."/>
            <person name="Cai Z."/>
        </authorList>
    </citation>
    <scope>NUCLEOTIDE SEQUENCE</scope>
    <source>
        <strain evidence="3">JCM 30855</strain>
    </source>
</reference>
<feature type="transmembrane region" description="Helical" evidence="2">
    <location>
        <begin position="46"/>
        <end position="66"/>
    </location>
</feature>
<proteinExistence type="predicted"/>
<keyword evidence="2" id="KW-0472">Membrane</keyword>
<keyword evidence="2" id="KW-0812">Transmembrane</keyword>
<comment type="caution">
    <text evidence="3">The sequence shown here is derived from an EMBL/GenBank/DDBJ whole genome shotgun (WGS) entry which is preliminary data.</text>
</comment>
<gene>
    <name evidence="3" type="ORF">J0A66_01320</name>
</gene>
<feature type="region of interest" description="Disordered" evidence="1">
    <location>
        <begin position="1"/>
        <end position="23"/>
    </location>
</feature>
<accession>A0A939DJL9</accession>
<organism evidence="3 4">
    <name type="scientific">Bowmanella dokdonensis</name>
    <dbReference type="NCBI Taxonomy" id="751969"/>
    <lineage>
        <taxon>Bacteria</taxon>
        <taxon>Pseudomonadati</taxon>
        <taxon>Pseudomonadota</taxon>
        <taxon>Gammaproteobacteria</taxon>
        <taxon>Alteromonadales</taxon>
        <taxon>Alteromonadaceae</taxon>
        <taxon>Bowmanella</taxon>
    </lineage>
</organism>
<name>A0A939DJL9_9ALTE</name>
<protein>
    <submittedName>
        <fullName evidence="3">Uncharacterized protein</fullName>
    </submittedName>
</protein>
<evidence type="ECO:0000313" key="4">
    <source>
        <dbReference type="Proteomes" id="UP000664654"/>
    </source>
</evidence>
<dbReference type="RefSeq" id="WP_206571959.1">
    <property type="nucleotide sequence ID" value="NZ_JAFKCV010000001.1"/>
</dbReference>
<dbReference type="EMBL" id="JAFKCV010000001">
    <property type="protein sequence ID" value="MBN7823852.1"/>
    <property type="molecule type" value="Genomic_DNA"/>
</dbReference>
<evidence type="ECO:0000256" key="1">
    <source>
        <dbReference type="SAM" id="MobiDB-lite"/>
    </source>
</evidence>
<evidence type="ECO:0000256" key="2">
    <source>
        <dbReference type="SAM" id="Phobius"/>
    </source>
</evidence>
<evidence type="ECO:0000313" key="3">
    <source>
        <dbReference type="EMBL" id="MBN7823852.1"/>
    </source>
</evidence>
<keyword evidence="4" id="KW-1185">Reference proteome</keyword>
<keyword evidence="2" id="KW-1133">Transmembrane helix</keyword>
<dbReference type="AlphaFoldDB" id="A0A939DJL9"/>